<organism evidence="2">
    <name type="scientific">Leptotrichia alba</name>
    <dbReference type="NCBI Taxonomy" id="3239304"/>
    <lineage>
        <taxon>Bacteria</taxon>
        <taxon>Fusobacteriati</taxon>
        <taxon>Fusobacteriota</taxon>
        <taxon>Fusobacteriia</taxon>
        <taxon>Fusobacteriales</taxon>
        <taxon>Leptotrichiaceae</taxon>
        <taxon>Leptotrichia</taxon>
    </lineage>
</organism>
<dbReference type="PANTHER" id="PTHR30595">
    <property type="entry name" value="GLPR-RELATED TRANSCRIPTIONAL REPRESSOR"/>
    <property type="match status" value="1"/>
</dbReference>
<dbReference type="SUPFAM" id="SSF46785">
    <property type="entry name" value="Winged helix' DNA-binding domain"/>
    <property type="match status" value="1"/>
</dbReference>
<dbReference type="InterPro" id="IPR007421">
    <property type="entry name" value="Schlafen_AlbA_2_dom"/>
</dbReference>
<dbReference type="Pfam" id="PF13749">
    <property type="entry name" value="HATPase_c_4"/>
    <property type="match status" value="1"/>
</dbReference>
<protein>
    <submittedName>
        <fullName evidence="2">RNA-binding domain-containing protein</fullName>
    </submittedName>
</protein>
<dbReference type="InterPro" id="IPR038461">
    <property type="entry name" value="Schlafen_AlbA_2_dom_sf"/>
</dbReference>
<gene>
    <name evidence="2" type="ORF">AB8B28_09075</name>
</gene>
<sequence length="424" mass="49469">MREENKNLEFKEKISKSYLKTVSAYSNYSGGKIIFGIDDNGKVIGLEKITDIKLNIENTINDSIKPKPDYTLEIEKIEGKDCIVLSIRRGNFPPYYYNGKAYKRNDTSTVEVDRVELNRLVLQGSNLDYEEVEIENTDLKFKFLEKKLKEIIEIKELNLDILKTLNLYKNKKFNIAAELFADNNTRKFSGIDIIVFGENINKILFKENIEKKSILEQYFETISIFEKYYEYEEIIGFKRIKKEKISKEAFREALANAIVHRIWDINSNIKIVMSNDKIEIISPGSLPQGISENEYMKGYISILRNPIISNIFYRLRIIEKFGTGVMRIKYEYRESFTKPIFEIDENSIRVTLPTIETTPSSLVNGEIKVFEILKKYNKLSRKEIEELCNFNKSKTIRSINSLINKSIIKQVGKGRSTKYQLKNS</sequence>
<dbReference type="InterPro" id="IPR036388">
    <property type="entry name" value="WH-like_DNA-bd_sf"/>
</dbReference>
<feature type="domain" description="Schlafen AlbA-2" evidence="1">
    <location>
        <begin position="4"/>
        <end position="112"/>
    </location>
</feature>
<dbReference type="Gene3D" id="1.10.10.10">
    <property type="entry name" value="Winged helix-like DNA-binding domain superfamily/Winged helix DNA-binding domain"/>
    <property type="match status" value="1"/>
</dbReference>
<accession>A0AB39V3M0</accession>
<dbReference type="EMBL" id="CP165647">
    <property type="protein sequence ID" value="XDU61798.1"/>
    <property type="molecule type" value="Genomic_DNA"/>
</dbReference>
<proteinExistence type="predicted"/>
<dbReference type="InterPro" id="IPR038475">
    <property type="entry name" value="RecG_C_sf"/>
</dbReference>
<evidence type="ECO:0000313" key="2">
    <source>
        <dbReference type="EMBL" id="XDU61798.1"/>
    </source>
</evidence>
<name>A0AB39V3M0_9FUSO</name>
<dbReference type="Pfam" id="PF04326">
    <property type="entry name" value="SLFN_AlbA_2"/>
    <property type="match status" value="1"/>
</dbReference>
<reference evidence="2" key="1">
    <citation type="submission" date="2024-07" db="EMBL/GenBank/DDBJ databases">
        <authorList>
            <person name="Li X.-J."/>
            <person name="Wang X."/>
        </authorList>
    </citation>
    <scope>NUCLEOTIDE SEQUENCE</scope>
    <source>
        <strain evidence="2">HSP-536</strain>
    </source>
</reference>
<dbReference type="AlphaFoldDB" id="A0AB39V3M0"/>
<dbReference type="Gene3D" id="3.30.950.30">
    <property type="entry name" value="Schlafen, AAA domain"/>
    <property type="match status" value="1"/>
</dbReference>
<evidence type="ECO:0000259" key="1">
    <source>
        <dbReference type="Pfam" id="PF04326"/>
    </source>
</evidence>
<dbReference type="InterPro" id="IPR036390">
    <property type="entry name" value="WH_DNA-bd_sf"/>
</dbReference>
<dbReference type="KEGG" id="lala:AB8B28_09075"/>
<dbReference type="Gene3D" id="3.30.565.60">
    <property type="match status" value="1"/>
</dbReference>
<dbReference type="RefSeq" id="WP_369715396.1">
    <property type="nucleotide sequence ID" value="NZ_CP165647.1"/>
</dbReference>
<dbReference type="PANTHER" id="PTHR30595:SF6">
    <property type="entry name" value="SCHLAFEN ALBA-2 DOMAIN-CONTAINING PROTEIN"/>
    <property type="match status" value="1"/>
</dbReference>